<name>A0ABQ0G3X0_9PEZI</name>
<reference evidence="1 2" key="1">
    <citation type="submission" date="2024-09" db="EMBL/GenBank/DDBJ databases">
        <title>Itraconazole resistance in Madurella fahalii resulting from another homologue of gene encoding cytochrome P450 14-alpha sterol demethylase (CYP51).</title>
        <authorList>
            <person name="Yoshioka I."/>
            <person name="Fahal A.H."/>
            <person name="Kaneko S."/>
            <person name="Yaguchi T."/>
        </authorList>
    </citation>
    <scope>NUCLEOTIDE SEQUENCE [LARGE SCALE GENOMIC DNA]</scope>
    <source>
        <strain evidence="1 2">IFM 68171</strain>
    </source>
</reference>
<accession>A0ABQ0G3X0</accession>
<sequence length="314" mass="36600">MDPPQIDTLTVSQEQWTKAFMEGPHTSFGMVKVLMKELRLDFPKLLEKPEELSEAFKDRKPLIYNIEDRPWVNTWAGETGRCTSFAVKVARALERAHPSVFKFMYFDLGRHRVARCARTNILINSDSDTGAKIMLPSAHDTDWTERDRRGRYKFRVEGYSIYEGKEPLEPGVERRSRRDPVSPEEAMSVCLQEVAQNMVFICCFRSLEDGKPKYLSLIRWNIEKKRIELTPNVNRRDQIYCITFDRERGNQASEKECVENLVEFIREYGTPHQWLVEDVYYTNQALWEAAVHKWGKPVWSAEGLVSQLLGTLPT</sequence>
<dbReference type="RefSeq" id="XP_070914164.1">
    <property type="nucleotide sequence ID" value="XM_071058063.1"/>
</dbReference>
<keyword evidence="2" id="KW-1185">Reference proteome</keyword>
<dbReference type="GeneID" id="98173386"/>
<dbReference type="Proteomes" id="UP001628179">
    <property type="component" value="Unassembled WGS sequence"/>
</dbReference>
<gene>
    <name evidence="1" type="ORF">MFIFM68171_02641</name>
</gene>
<organism evidence="1 2">
    <name type="scientific">Madurella fahalii</name>
    <dbReference type="NCBI Taxonomy" id="1157608"/>
    <lineage>
        <taxon>Eukaryota</taxon>
        <taxon>Fungi</taxon>
        <taxon>Dikarya</taxon>
        <taxon>Ascomycota</taxon>
        <taxon>Pezizomycotina</taxon>
        <taxon>Sordariomycetes</taxon>
        <taxon>Sordariomycetidae</taxon>
        <taxon>Sordariales</taxon>
        <taxon>Sordariales incertae sedis</taxon>
        <taxon>Madurella</taxon>
    </lineage>
</organism>
<evidence type="ECO:0000313" key="2">
    <source>
        <dbReference type="Proteomes" id="UP001628179"/>
    </source>
</evidence>
<proteinExistence type="predicted"/>
<protein>
    <recommendedName>
        <fullName evidence="3">Transglutaminase-like domain-containing protein</fullName>
    </recommendedName>
</protein>
<evidence type="ECO:0000313" key="1">
    <source>
        <dbReference type="EMBL" id="GAB1312431.1"/>
    </source>
</evidence>
<evidence type="ECO:0008006" key="3">
    <source>
        <dbReference type="Google" id="ProtNLM"/>
    </source>
</evidence>
<dbReference type="EMBL" id="BAAFSV010000001">
    <property type="protein sequence ID" value="GAB1312431.1"/>
    <property type="molecule type" value="Genomic_DNA"/>
</dbReference>
<comment type="caution">
    <text evidence="1">The sequence shown here is derived from an EMBL/GenBank/DDBJ whole genome shotgun (WGS) entry which is preliminary data.</text>
</comment>